<keyword evidence="1" id="KW-0408">Iron</keyword>
<dbReference type="STRING" id="1156394.T0QV93"/>
<dbReference type="EMBL" id="JH767133">
    <property type="protein sequence ID" value="EQC42129.1"/>
    <property type="molecule type" value="Genomic_DNA"/>
</dbReference>
<dbReference type="VEuPathDB" id="FungiDB:SDRG_00969"/>
<evidence type="ECO:0000256" key="1">
    <source>
        <dbReference type="RuleBase" id="RU003682"/>
    </source>
</evidence>
<reference evidence="3 4" key="1">
    <citation type="submission" date="2012-04" db="EMBL/GenBank/DDBJ databases">
        <title>The Genome Sequence of Saprolegnia declina VS20.</title>
        <authorList>
            <consortium name="The Broad Institute Genome Sequencing Platform"/>
            <person name="Russ C."/>
            <person name="Nusbaum C."/>
            <person name="Tyler B."/>
            <person name="van West P."/>
            <person name="Dieguez-Uribeondo J."/>
            <person name="de Bruijn I."/>
            <person name="Tripathy S."/>
            <person name="Jiang R."/>
            <person name="Young S.K."/>
            <person name="Zeng Q."/>
            <person name="Gargeya S."/>
            <person name="Fitzgerald M."/>
            <person name="Haas B."/>
            <person name="Abouelleil A."/>
            <person name="Alvarado L."/>
            <person name="Arachchi H.M."/>
            <person name="Berlin A."/>
            <person name="Chapman S.B."/>
            <person name="Goldberg J."/>
            <person name="Griggs A."/>
            <person name="Gujja S."/>
            <person name="Hansen M."/>
            <person name="Howarth C."/>
            <person name="Imamovic A."/>
            <person name="Larimer J."/>
            <person name="McCowen C."/>
            <person name="Montmayeur A."/>
            <person name="Murphy C."/>
            <person name="Neiman D."/>
            <person name="Pearson M."/>
            <person name="Priest M."/>
            <person name="Roberts A."/>
            <person name="Saif S."/>
            <person name="Shea T."/>
            <person name="Sisk P."/>
            <person name="Sykes S."/>
            <person name="Wortman J."/>
            <person name="Nusbaum C."/>
            <person name="Birren B."/>
        </authorList>
    </citation>
    <scope>NUCLEOTIDE SEQUENCE [LARGE SCALE GENOMIC DNA]</scope>
    <source>
        <strain evidence="3 4">VS20</strain>
    </source>
</reference>
<name>T0QV93_SAPDV</name>
<dbReference type="InterPro" id="IPR005123">
    <property type="entry name" value="Oxoglu/Fe-dep_dioxygenase_dom"/>
</dbReference>
<dbReference type="GeneID" id="19941696"/>
<dbReference type="InParanoid" id="T0QV93"/>
<dbReference type="eggNOG" id="ENOG502S17R">
    <property type="taxonomic scope" value="Eukaryota"/>
</dbReference>
<dbReference type="OrthoDB" id="69177at2759"/>
<keyword evidence="1" id="KW-0479">Metal-binding</keyword>
<sequence length="469" mass="50889">MDAATDSDAMLEAYEATLYAGKSADEVDAIKTRKKHATTVAVCQAMLLQETWLEDPSISEREIYLCYATALEGLHRRYEAIDVLSSAIDMYFPDDPSLLLALGRLQFKAGHYNDALALCVAVTEIFAKDAAACDVDTAADAYHLAGWVKIHGDDHTRAYKLWSDGSRAIPSCPVLARQRRKRQCWDEAAVHEELLPNLVGDGALPPFAVQGFEAAPTPAHAIFDATAQAGRLVFRSQLPLLTRSECENVLALVHAHHEAVLGGVWGTVRHSSVKTTDVAVEDIAALRPWLRTLLATRVYPFLATCFPVLADGSSMFDAVTQQSRCRVHDAFIVRYDAERDGSLSLPEHNDTSVTSVVITLNDTFVGGGTWFEALDQVVDAGVGHAVAFAGPLRHAGYPISKGTRMILVLFLYVADFAYGTYLDNYGATETTTAARTTPSGDAPGGFVVYNQTVELVNTLNQGTTMDLSA</sequence>
<evidence type="ECO:0000313" key="4">
    <source>
        <dbReference type="Proteomes" id="UP000030762"/>
    </source>
</evidence>
<dbReference type="RefSeq" id="XP_008604698.1">
    <property type="nucleotide sequence ID" value="XM_008606476.1"/>
</dbReference>
<evidence type="ECO:0000313" key="3">
    <source>
        <dbReference type="EMBL" id="EQC42129.1"/>
    </source>
</evidence>
<accession>T0QV93</accession>
<feature type="domain" description="Fe2OG dioxygenase" evidence="2">
    <location>
        <begin position="326"/>
        <end position="413"/>
    </location>
</feature>
<dbReference type="AlphaFoldDB" id="T0QV93"/>
<proteinExistence type="inferred from homology"/>
<keyword evidence="4" id="KW-1185">Reference proteome</keyword>
<organism evidence="3 4">
    <name type="scientific">Saprolegnia diclina (strain VS20)</name>
    <dbReference type="NCBI Taxonomy" id="1156394"/>
    <lineage>
        <taxon>Eukaryota</taxon>
        <taxon>Sar</taxon>
        <taxon>Stramenopiles</taxon>
        <taxon>Oomycota</taxon>
        <taxon>Saprolegniomycetes</taxon>
        <taxon>Saprolegniales</taxon>
        <taxon>Saprolegniaceae</taxon>
        <taxon>Saprolegnia</taxon>
    </lineage>
</organism>
<dbReference type="Gene3D" id="2.60.120.620">
    <property type="entry name" value="q2cbj1_9rhob like domain"/>
    <property type="match status" value="1"/>
</dbReference>
<dbReference type="SUPFAM" id="SSF48452">
    <property type="entry name" value="TPR-like"/>
    <property type="match status" value="1"/>
</dbReference>
<protein>
    <recommendedName>
        <fullName evidence="2">Fe2OG dioxygenase domain-containing protein</fullName>
    </recommendedName>
</protein>
<evidence type="ECO:0000259" key="2">
    <source>
        <dbReference type="PROSITE" id="PS51471"/>
    </source>
</evidence>
<dbReference type="Gene3D" id="1.25.40.10">
    <property type="entry name" value="Tetratricopeptide repeat domain"/>
    <property type="match status" value="1"/>
</dbReference>
<dbReference type="Proteomes" id="UP000030762">
    <property type="component" value="Unassembled WGS sequence"/>
</dbReference>
<keyword evidence="1" id="KW-0560">Oxidoreductase</keyword>
<dbReference type="GO" id="GO:0046872">
    <property type="term" value="F:metal ion binding"/>
    <property type="evidence" value="ECO:0007669"/>
    <property type="project" value="UniProtKB-KW"/>
</dbReference>
<gene>
    <name evidence="3" type="ORF">SDRG_00969</name>
</gene>
<dbReference type="OMA" id="EREIYLC"/>
<dbReference type="PROSITE" id="PS51471">
    <property type="entry name" value="FE2OG_OXY"/>
    <property type="match status" value="1"/>
</dbReference>
<dbReference type="InterPro" id="IPR011990">
    <property type="entry name" value="TPR-like_helical_dom_sf"/>
</dbReference>
<dbReference type="GO" id="GO:0016491">
    <property type="term" value="F:oxidoreductase activity"/>
    <property type="evidence" value="ECO:0007669"/>
    <property type="project" value="UniProtKB-KW"/>
</dbReference>
<comment type="similarity">
    <text evidence="1">Belongs to the iron/ascorbate-dependent oxidoreductase family.</text>
</comment>